<proteinExistence type="inferred from homology"/>
<dbReference type="Pfam" id="PF00849">
    <property type="entry name" value="PseudoU_synth_2"/>
    <property type="match status" value="1"/>
</dbReference>
<keyword evidence="2" id="KW-0413">Isomerase</keyword>
<comment type="similarity">
    <text evidence="1">Belongs to the pseudouridine synthase RluA family.</text>
</comment>
<dbReference type="PANTHER" id="PTHR21600">
    <property type="entry name" value="MITOCHONDRIAL RNA PSEUDOURIDINE SYNTHASE"/>
    <property type="match status" value="1"/>
</dbReference>
<dbReference type="InterPro" id="IPR006145">
    <property type="entry name" value="PsdUridine_synth_RsuA/RluA"/>
</dbReference>
<dbReference type="AlphaFoldDB" id="A0A7C4LKR2"/>
<organism evidence="4">
    <name type="scientific">Schlesneria paludicola</name>
    <dbReference type="NCBI Taxonomy" id="360056"/>
    <lineage>
        <taxon>Bacteria</taxon>
        <taxon>Pseudomonadati</taxon>
        <taxon>Planctomycetota</taxon>
        <taxon>Planctomycetia</taxon>
        <taxon>Planctomycetales</taxon>
        <taxon>Planctomycetaceae</taxon>
        <taxon>Schlesneria</taxon>
    </lineage>
</organism>
<dbReference type="GO" id="GO:0001522">
    <property type="term" value="P:pseudouridine synthesis"/>
    <property type="evidence" value="ECO:0007669"/>
    <property type="project" value="InterPro"/>
</dbReference>
<dbReference type="EMBL" id="DSVQ01000012">
    <property type="protein sequence ID" value="HGT39293.1"/>
    <property type="molecule type" value="Genomic_DNA"/>
</dbReference>
<dbReference type="GO" id="GO:0006396">
    <property type="term" value="P:RNA processing"/>
    <property type="evidence" value="ECO:0007669"/>
    <property type="project" value="UniProtKB-ARBA"/>
</dbReference>
<accession>A0A7C4LKR2</accession>
<evidence type="ECO:0000256" key="2">
    <source>
        <dbReference type="ARBA" id="ARBA00023235"/>
    </source>
</evidence>
<dbReference type="GO" id="GO:0009982">
    <property type="term" value="F:pseudouridine synthase activity"/>
    <property type="evidence" value="ECO:0007669"/>
    <property type="project" value="InterPro"/>
</dbReference>
<dbReference type="GO" id="GO:0003723">
    <property type="term" value="F:RNA binding"/>
    <property type="evidence" value="ECO:0007669"/>
    <property type="project" value="InterPro"/>
</dbReference>
<dbReference type="SUPFAM" id="SSF55120">
    <property type="entry name" value="Pseudouridine synthase"/>
    <property type="match status" value="1"/>
</dbReference>
<dbReference type="InterPro" id="IPR050188">
    <property type="entry name" value="RluA_PseudoU_synthase"/>
</dbReference>
<evidence type="ECO:0000256" key="1">
    <source>
        <dbReference type="ARBA" id="ARBA00010876"/>
    </source>
</evidence>
<sequence>MPLETDHPAATVIPEGEPTLLLEDGPLLAINKPAGLLTQGVPDGLPSLEAWVKDYLKRRYNKPGNVYLGVPHRLDRPVSGVVVFARNSKAAARLAEQFRLRAVRKWYLAVTAAIPVPPEGMLADWLLKDPQRAQVTVVGAGTPSAREAVLRYAVLATQAQTALVQVELLTGRMHQIRVQFASRGWPLLGDVQYGGPPLDTASTAIALHAEQLELRHPIRYDKIRLRAPLPARWLQYGFAEADVCRLPRPL</sequence>
<feature type="domain" description="Pseudouridine synthase RsuA/RluA-like" evidence="3">
    <location>
        <begin position="27"/>
        <end position="182"/>
    </location>
</feature>
<evidence type="ECO:0000259" key="3">
    <source>
        <dbReference type="Pfam" id="PF00849"/>
    </source>
</evidence>
<dbReference type="Gene3D" id="3.30.2350.10">
    <property type="entry name" value="Pseudouridine synthase"/>
    <property type="match status" value="1"/>
</dbReference>
<dbReference type="PANTHER" id="PTHR21600:SF83">
    <property type="entry name" value="PSEUDOURIDYLATE SYNTHASE RPUSD4, MITOCHONDRIAL"/>
    <property type="match status" value="1"/>
</dbReference>
<evidence type="ECO:0000313" key="4">
    <source>
        <dbReference type="EMBL" id="HGT39293.1"/>
    </source>
</evidence>
<dbReference type="InterPro" id="IPR020103">
    <property type="entry name" value="PsdUridine_synth_cat_dom_sf"/>
</dbReference>
<name>A0A7C4LKR2_9PLAN</name>
<comment type="caution">
    <text evidence="4">The sequence shown here is derived from an EMBL/GenBank/DDBJ whole genome shotgun (WGS) entry which is preliminary data.</text>
</comment>
<gene>
    <name evidence="4" type="ORF">ENS64_08530</name>
</gene>
<reference evidence="4" key="1">
    <citation type="journal article" date="2020" name="mSystems">
        <title>Genome- and Community-Level Interaction Insights into Carbon Utilization and Element Cycling Functions of Hydrothermarchaeota in Hydrothermal Sediment.</title>
        <authorList>
            <person name="Zhou Z."/>
            <person name="Liu Y."/>
            <person name="Xu W."/>
            <person name="Pan J."/>
            <person name="Luo Z.H."/>
            <person name="Li M."/>
        </authorList>
    </citation>
    <scope>NUCLEOTIDE SEQUENCE [LARGE SCALE GENOMIC DNA]</scope>
    <source>
        <strain evidence="4">SpSt-508</strain>
    </source>
</reference>
<dbReference type="GO" id="GO:0140098">
    <property type="term" value="F:catalytic activity, acting on RNA"/>
    <property type="evidence" value="ECO:0007669"/>
    <property type="project" value="UniProtKB-ARBA"/>
</dbReference>
<dbReference type="CDD" id="cd02869">
    <property type="entry name" value="PseudoU_synth_RluA_like"/>
    <property type="match status" value="1"/>
</dbReference>
<protein>
    <submittedName>
        <fullName evidence="4">RNA pseudouridine synthase</fullName>
    </submittedName>
</protein>